<dbReference type="PANTHER" id="PTHR48086">
    <property type="entry name" value="SODIUM/PROLINE SYMPORTER-RELATED"/>
    <property type="match status" value="1"/>
</dbReference>
<feature type="transmembrane region" description="Helical" evidence="8">
    <location>
        <begin position="21"/>
        <end position="38"/>
    </location>
</feature>
<comment type="subcellular location">
    <subcellularLocation>
        <location evidence="1">Membrane</location>
        <topology evidence="1">Multi-pass membrane protein</topology>
    </subcellularLocation>
</comment>
<gene>
    <name evidence="9" type="ordered locus">Atc_1316</name>
</gene>
<feature type="transmembrane region" description="Helical" evidence="8">
    <location>
        <begin position="461"/>
        <end position="482"/>
    </location>
</feature>
<evidence type="ECO:0000256" key="7">
    <source>
        <dbReference type="RuleBase" id="RU362091"/>
    </source>
</evidence>
<sequence length="593" mass="64555">MNDTKTSPLSRHPHRLRWLDMVLLAIPCVAVLMVPFYNRVEPELWGIPFFTGGSCCGCRSAVFSWARFIGACAVAAADPDMHFWTIGVFLACFALVTWIGLRASRWQSGDLRELHEWGLGGRRFGRWITWFLIGGDLYTAYTFIAVPALVFGAGALGFFALPYTVLVYPLVFAILPRLWAVAHRHGFVTAADFVAGRYDSPLLAFAVAATGFIATMPYIALQLVGIQVVIAALGLSTGPGWLGEIPLLVAFAVLAVFTYLSGLRAPAMIAVVKDVLVYITIFALIVVLPMKLGGFAAIFAKVPVDHLLLPAAHGGQLGLQSFYVTLALGSAMALMFYPHATTAVLSARGTEVLRWNWVFLPAYSLVLGLVALLGFMAQAADLPKLPDLAPYFQSFGPQFAMPGLLLHFFPQWFAGLGLAAVAIGALVPASIMSIAAANLFTRNLYKAYLRPQCSPHEETQMAKWMSLVVKFGALLFILFLPLQFAIQLQLMGGILILQTLPAIAGGLYTRWFDPRALLVGWLVGMGWGIWALSLTGFQKSVYTLHLGNWSIPAYVGIYALLLNLGLAVLVTLGLRLAGRAHRRDATKMPDYLG</sequence>
<evidence type="ECO:0000256" key="2">
    <source>
        <dbReference type="ARBA" id="ARBA00006434"/>
    </source>
</evidence>
<dbReference type="GO" id="GO:0022857">
    <property type="term" value="F:transmembrane transporter activity"/>
    <property type="evidence" value="ECO:0007669"/>
    <property type="project" value="InterPro"/>
</dbReference>
<dbReference type="PANTHER" id="PTHR48086:SF8">
    <property type="entry name" value="MONOCARBOXYLIC ACID PERMEASE"/>
    <property type="match status" value="1"/>
</dbReference>
<organism evidence="9 10">
    <name type="scientific">Acidithiobacillus caldus (strain SM-1)</name>
    <dbReference type="NCBI Taxonomy" id="990288"/>
    <lineage>
        <taxon>Bacteria</taxon>
        <taxon>Pseudomonadati</taxon>
        <taxon>Pseudomonadota</taxon>
        <taxon>Acidithiobacillia</taxon>
        <taxon>Acidithiobacillales</taxon>
        <taxon>Acidithiobacillaceae</taxon>
        <taxon>Acidithiobacillus</taxon>
    </lineage>
</organism>
<keyword evidence="6 8" id="KW-0472">Membrane</keyword>
<protein>
    <submittedName>
        <fullName evidence="9">Na+/solute symporter</fullName>
    </submittedName>
</protein>
<feature type="transmembrane region" description="Helical" evidence="8">
    <location>
        <begin position="83"/>
        <end position="103"/>
    </location>
</feature>
<dbReference type="Pfam" id="PF00474">
    <property type="entry name" value="SSF"/>
    <property type="match status" value="1"/>
</dbReference>
<feature type="transmembrane region" description="Helical" evidence="8">
    <location>
        <begin position="202"/>
        <end position="233"/>
    </location>
</feature>
<dbReference type="GO" id="GO:0005886">
    <property type="term" value="C:plasma membrane"/>
    <property type="evidence" value="ECO:0007669"/>
    <property type="project" value="TreeGrafter"/>
</dbReference>
<dbReference type="InterPro" id="IPR050277">
    <property type="entry name" value="Sodium:Solute_Symporter"/>
</dbReference>
<feature type="transmembrane region" description="Helical" evidence="8">
    <location>
        <begin position="124"/>
        <end position="144"/>
    </location>
</feature>
<proteinExistence type="inferred from homology"/>
<accession>F9ZMZ7</accession>
<feature type="transmembrane region" description="Helical" evidence="8">
    <location>
        <begin position="557"/>
        <end position="578"/>
    </location>
</feature>
<keyword evidence="5 8" id="KW-1133">Transmembrane helix</keyword>
<feature type="transmembrane region" description="Helical" evidence="8">
    <location>
        <begin position="488"/>
        <end position="509"/>
    </location>
</feature>
<comment type="similarity">
    <text evidence="2 7">Belongs to the sodium:solute symporter (SSF) (TC 2.A.21) family.</text>
</comment>
<dbReference type="InterPro" id="IPR001734">
    <property type="entry name" value="Na/solute_symporter"/>
</dbReference>
<evidence type="ECO:0000256" key="5">
    <source>
        <dbReference type="ARBA" id="ARBA00022989"/>
    </source>
</evidence>
<dbReference type="STRING" id="990288.Atc_1316"/>
<reference evidence="9 10" key="1">
    <citation type="journal article" date="2011" name="J. Genet. Genomics">
        <title>Unraveling the Acidithiobacillus caldus complete genome and its central metabolisms for carbon assimilation.</title>
        <authorList>
            <person name="You X.Y."/>
            <person name="Guo X."/>
            <person name="Zheng H.J."/>
            <person name="Zhang M.J."/>
            <person name="Liu L.J."/>
            <person name="Zhu Y.Q."/>
            <person name="Zhu B."/>
            <person name="Wang S.Y."/>
            <person name="Zhao G.P."/>
            <person name="Poetsch A."/>
            <person name="Jiang C.Y."/>
            <person name="Liu S.J."/>
        </authorList>
    </citation>
    <scope>NUCLEOTIDE SEQUENCE [LARGE SCALE GENOMIC DNA]</scope>
    <source>
        <strain evidence="9 10">SM-1</strain>
    </source>
</reference>
<dbReference type="Proteomes" id="UP000006135">
    <property type="component" value="Chromosome"/>
</dbReference>
<feature type="transmembrane region" description="Helical" evidence="8">
    <location>
        <begin position="358"/>
        <end position="380"/>
    </location>
</feature>
<dbReference type="InterPro" id="IPR038377">
    <property type="entry name" value="Na/Glc_symporter_sf"/>
</dbReference>
<evidence type="ECO:0000313" key="10">
    <source>
        <dbReference type="Proteomes" id="UP000006135"/>
    </source>
</evidence>
<feature type="transmembrane region" description="Helical" evidence="8">
    <location>
        <begin position="245"/>
        <end position="263"/>
    </location>
</feature>
<feature type="transmembrane region" description="Helical" evidence="8">
    <location>
        <begin position="150"/>
        <end position="175"/>
    </location>
</feature>
<keyword evidence="10" id="KW-1185">Reference proteome</keyword>
<dbReference type="PROSITE" id="PS50283">
    <property type="entry name" value="NA_SOLUT_SYMP_3"/>
    <property type="match status" value="1"/>
</dbReference>
<dbReference type="KEGG" id="acu:Atc_1316"/>
<evidence type="ECO:0000256" key="8">
    <source>
        <dbReference type="SAM" id="Phobius"/>
    </source>
</evidence>
<evidence type="ECO:0000256" key="3">
    <source>
        <dbReference type="ARBA" id="ARBA00022448"/>
    </source>
</evidence>
<feature type="transmembrane region" description="Helical" evidence="8">
    <location>
        <begin position="275"/>
        <end position="300"/>
    </location>
</feature>
<evidence type="ECO:0000256" key="6">
    <source>
        <dbReference type="ARBA" id="ARBA00023136"/>
    </source>
</evidence>
<feature type="transmembrane region" description="Helical" evidence="8">
    <location>
        <begin position="412"/>
        <end position="440"/>
    </location>
</feature>
<feature type="transmembrane region" description="Helical" evidence="8">
    <location>
        <begin position="516"/>
        <end position="537"/>
    </location>
</feature>
<evidence type="ECO:0000256" key="1">
    <source>
        <dbReference type="ARBA" id="ARBA00004141"/>
    </source>
</evidence>
<feature type="transmembrane region" description="Helical" evidence="8">
    <location>
        <begin position="320"/>
        <end position="337"/>
    </location>
</feature>
<evidence type="ECO:0000313" key="9">
    <source>
        <dbReference type="EMBL" id="AEK57965.1"/>
    </source>
</evidence>
<evidence type="ECO:0000256" key="4">
    <source>
        <dbReference type="ARBA" id="ARBA00022692"/>
    </source>
</evidence>
<dbReference type="HOGENOM" id="CLU_018808_15_0_6"/>
<dbReference type="CDD" id="cd10322">
    <property type="entry name" value="SLC5sbd"/>
    <property type="match status" value="1"/>
</dbReference>
<dbReference type="Gene3D" id="1.20.1730.10">
    <property type="entry name" value="Sodium/glucose cotransporter"/>
    <property type="match status" value="1"/>
</dbReference>
<keyword evidence="3" id="KW-0813">Transport</keyword>
<dbReference type="NCBIfam" id="NF046076">
    <property type="entry name" value="monocarbox_MctP"/>
    <property type="match status" value="1"/>
</dbReference>
<dbReference type="AlphaFoldDB" id="F9ZMZ7"/>
<keyword evidence="4 8" id="KW-0812">Transmembrane</keyword>
<name>F9ZMZ7_ACICS</name>
<dbReference type="EMBL" id="CP002573">
    <property type="protein sequence ID" value="AEK57965.1"/>
    <property type="molecule type" value="Genomic_DNA"/>
</dbReference>